<dbReference type="SUPFAM" id="SSF49998">
    <property type="entry name" value="Amine oxidase catalytic domain"/>
    <property type="match status" value="1"/>
</dbReference>
<keyword evidence="1" id="KW-0801">TPQ</keyword>
<evidence type="ECO:0000313" key="3">
    <source>
        <dbReference type="EMBL" id="KIX00583.1"/>
    </source>
</evidence>
<dbReference type="GO" id="GO:0009308">
    <property type="term" value="P:amine metabolic process"/>
    <property type="evidence" value="ECO:0007669"/>
    <property type="project" value="UniProtKB-UniRule"/>
</dbReference>
<protein>
    <recommendedName>
        <fullName evidence="1">Amine oxidase</fullName>
        <ecNumber evidence="1">1.4.3.-</ecNumber>
    </recommendedName>
</protein>
<dbReference type="PANTHER" id="PTHR10638">
    <property type="entry name" value="COPPER AMINE OXIDASE"/>
    <property type="match status" value="1"/>
</dbReference>
<reference evidence="3 4" key="1">
    <citation type="submission" date="2015-01" db="EMBL/GenBank/DDBJ databases">
        <title>The Genome Sequence of Rhinocladiella mackenzie CBS 650.93.</title>
        <authorList>
            <consortium name="The Broad Institute Genomics Platform"/>
            <person name="Cuomo C."/>
            <person name="de Hoog S."/>
            <person name="Gorbushina A."/>
            <person name="Stielow B."/>
            <person name="Teixiera M."/>
            <person name="Abouelleil A."/>
            <person name="Chapman S.B."/>
            <person name="Priest M."/>
            <person name="Young S.K."/>
            <person name="Wortman J."/>
            <person name="Nusbaum C."/>
            <person name="Birren B."/>
        </authorList>
    </citation>
    <scope>NUCLEOTIDE SEQUENCE [LARGE SCALE GENOMIC DNA]</scope>
    <source>
        <strain evidence="3 4">CBS 650.93</strain>
    </source>
</reference>
<evidence type="ECO:0000259" key="2">
    <source>
        <dbReference type="Pfam" id="PF01179"/>
    </source>
</evidence>
<dbReference type="EC" id="1.4.3.-" evidence="1"/>
<proteinExistence type="inferred from homology"/>
<feature type="domain" description="Copper amine oxidase catalytic" evidence="2">
    <location>
        <begin position="67"/>
        <end position="128"/>
    </location>
</feature>
<keyword evidence="1" id="KW-0560">Oxidoreductase</keyword>
<comment type="similarity">
    <text evidence="1">Belongs to the copper/topaquinone oxidase family.</text>
</comment>
<evidence type="ECO:0000256" key="1">
    <source>
        <dbReference type="RuleBase" id="RU000672"/>
    </source>
</evidence>
<dbReference type="EMBL" id="KN847482">
    <property type="protein sequence ID" value="KIX00583.1"/>
    <property type="molecule type" value="Genomic_DNA"/>
</dbReference>
<dbReference type="AlphaFoldDB" id="A0A0D2GQL8"/>
<organism evidence="3 4">
    <name type="scientific">Rhinocladiella mackenziei CBS 650.93</name>
    <dbReference type="NCBI Taxonomy" id="1442369"/>
    <lineage>
        <taxon>Eukaryota</taxon>
        <taxon>Fungi</taxon>
        <taxon>Dikarya</taxon>
        <taxon>Ascomycota</taxon>
        <taxon>Pezizomycotina</taxon>
        <taxon>Eurotiomycetes</taxon>
        <taxon>Chaetothyriomycetidae</taxon>
        <taxon>Chaetothyriales</taxon>
        <taxon>Herpotrichiellaceae</taxon>
        <taxon>Rhinocladiella</taxon>
    </lineage>
</organism>
<dbReference type="RefSeq" id="XP_013267719.1">
    <property type="nucleotide sequence ID" value="XM_013412265.1"/>
</dbReference>
<sequence length="156" mass="17679">MWINKGINFKCIFYEVRQEAIDRTRCPDAAPCYSRIIKIVNKSKINPLLFADPQFYPVEACIIRPTSRNEIGGVVDAVKRDEKIDDEDVVVWNVSDLIHNPQMEDRPVMPVKIHQLHIKTTDFFTESPPIDVSSNELSVLTIGTTNGATNKTSCCK</sequence>
<dbReference type="Pfam" id="PF01179">
    <property type="entry name" value="Cu_amine_oxid"/>
    <property type="match status" value="1"/>
</dbReference>
<dbReference type="GO" id="GO:0048038">
    <property type="term" value="F:quinone binding"/>
    <property type="evidence" value="ECO:0007669"/>
    <property type="project" value="InterPro"/>
</dbReference>
<dbReference type="OrthoDB" id="5379943at2759"/>
<evidence type="ECO:0000313" key="4">
    <source>
        <dbReference type="Proteomes" id="UP000053617"/>
    </source>
</evidence>
<name>A0A0D2GQL8_9EURO</name>
<comment type="cofactor">
    <cofactor evidence="1">
        <name>Cu cation</name>
        <dbReference type="ChEBI" id="CHEBI:23378"/>
    </cofactor>
    <text evidence="1">Contains 1 topaquinone per subunit.</text>
</comment>
<dbReference type="PANTHER" id="PTHR10638:SF91">
    <property type="entry name" value="AMINE OXIDASE"/>
    <property type="match status" value="1"/>
</dbReference>
<dbReference type="STRING" id="1442369.A0A0D2GQL8"/>
<dbReference type="InterPro" id="IPR000269">
    <property type="entry name" value="Cu_amine_oxidase"/>
</dbReference>
<dbReference type="HOGENOM" id="CLU_011500_1_0_1"/>
<dbReference type="InterPro" id="IPR015798">
    <property type="entry name" value="Cu_amine_oxidase_C"/>
</dbReference>
<gene>
    <name evidence="3" type="ORF">Z518_09648</name>
</gene>
<keyword evidence="1" id="KW-0479">Metal-binding</keyword>
<dbReference type="GeneID" id="25297719"/>
<dbReference type="GO" id="GO:0005507">
    <property type="term" value="F:copper ion binding"/>
    <property type="evidence" value="ECO:0007669"/>
    <property type="project" value="InterPro"/>
</dbReference>
<accession>A0A0D2GQL8</accession>
<dbReference type="InterPro" id="IPR036460">
    <property type="entry name" value="Cu_amine_oxidase_C_sf"/>
</dbReference>
<dbReference type="GO" id="GO:0008131">
    <property type="term" value="F:primary methylamine oxidase activity"/>
    <property type="evidence" value="ECO:0007669"/>
    <property type="project" value="InterPro"/>
</dbReference>
<keyword evidence="4" id="KW-1185">Reference proteome</keyword>
<comment type="PTM">
    <text evidence="1">Topaquinone (TPQ) is generated by copper-dependent autoxidation of a specific tyrosyl residue.</text>
</comment>
<dbReference type="VEuPathDB" id="FungiDB:Z518_09648"/>
<dbReference type="Gene3D" id="2.70.98.20">
    <property type="entry name" value="Copper amine oxidase, catalytic domain"/>
    <property type="match status" value="1"/>
</dbReference>
<keyword evidence="1" id="KW-0186">Copper</keyword>
<dbReference type="Proteomes" id="UP000053617">
    <property type="component" value="Unassembled WGS sequence"/>
</dbReference>